<dbReference type="Pfam" id="PF14175">
    <property type="entry name" value="YaaC"/>
    <property type="match status" value="1"/>
</dbReference>
<dbReference type="RefSeq" id="WP_118375190.1">
    <property type="nucleotide sequence ID" value="NZ_QRPB01000005.1"/>
</dbReference>
<comment type="caution">
    <text evidence="1">The sequence shown here is derived from an EMBL/GenBank/DDBJ whole genome shotgun (WGS) entry which is preliminary data.</text>
</comment>
<dbReference type="EMBL" id="QRPB01000005">
    <property type="protein sequence ID" value="RHL80685.1"/>
    <property type="molecule type" value="Genomic_DNA"/>
</dbReference>
<dbReference type="InterPro" id="IPR026988">
    <property type="entry name" value="YaaC-like"/>
</dbReference>
<protein>
    <submittedName>
        <fullName evidence="1">Uncharacterized protein</fullName>
    </submittedName>
</protein>
<reference evidence="1 2" key="1">
    <citation type="submission" date="2018-08" db="EMBL/GenBank/DDBJ databases">
        <title>A genome reference for cultivated species of the human gut microbiota.</title>
        <authorList>
            <person name="Zou Y."/>
            <person name="Xue W."/>
            <person name="Luo G."/>
        </authorList>
    </citation>
    <scope>NUCLEOTIDE SEQUENCE [LARGE SCALE GENOMIC DNA]</scope>
    <source>
        <strain evidence="1 2">AF36-2BH</strain>
    </source>
</reference>
<organism evidence="1 2">
    <name type="scientific">Agathobacter rectalis</name>
    <dbReference type="NCBI Taxonomy" id="39491"/>
    <lineage>
        <taxon>Bacteria</taxon>
        <taxon>Bacillati</taxon>
        <taxon>Bacillota</taxon>
        <taxon>Clostridia</taxon>
        <taxon>Lachnospirales</taxon>
        <taxon>Lachnospiraceae</taxon>
        <taxon>Agathobacter</taxon>
    </lineage>
</organism>
<sequence>MPKRTSIKVDDVPYQYKNRKLQIGKSYTSPDFSSHTVLTDDIFTYIDFYFSSHKKAMKYRNPTVSKIKYGDEKKYHYSFYWKQAMSFYKAAKTLPMESVPLVSYYSMLNAVKAFLAFKCDYIEDFVEHFSRHGLFENTAISGNELSTIHVGHQNKGVFVLFGRMLEQNFDTIWAGGKPNTVTLKKLLYNLAFIHRAYITTYNTPRGARVPELFIPVKTAQAPCYYKGNDSNLYLKFEVDHSLFGVAPVSIPVVYVNSISSKFKISDDNNFVLQSVNGAKRNQDSLSSEFKNENDELRREFQYIRSSKKLWYLKRTALNHPEVMNLNSMLIIMAAMHRVSEIVRYKPEQMAHLLNSKENWLLHEFLTLALDQFIDELAAEITGQDIMCTGVK</sequence>
<dbReference type="Proteomes" id="UP000266698">
    <property type="component" value="Unassembled WGS sequence"/>
</dbReference>
<dbReference type="AlphaFoldDB" id="A0A396FMA1"/>
<accession>A0A396FMA1</accession>
<evidence type="ECO:0000313" key="2">
    <source>
        <dbReference type="Proteomes" id="UP000266698"/>
    </source>
</evidence>
<proteinExistence type="predicted"/>
<gene>
    <name evidence="1" type="ORF">DW001_05745</name>
</gene>
<name>A0A396FMA1_9FIRM</name>
<evidence type="ECO:0000313" key="1">
    <source>
        <dbReference type="EMBL" id="RHL80685.1"/>
    </source>
</evidence>